<feature type="transmembrane region" description="Helical" evidence="1">
    <location>
        <begin position="12"/>
        <end position="29"/>
    </location>
</feature>
<evidence type="ECO:0008006" key="4">
    <source>
        <dbReference type="Google" id="ProtNLM"/>
    </source>
</evidence>
<name>A0A1Y1CGV5_9BACT</name>
<dbReference type="InterPro" id="IPR008620">
    <property type="entry name" value="FixH"/>
</dbReference>
<dbReference type="Pfam" id="PF05751">
    <property type="entry name" value="FixH"/>
    <property type="match status" value="1"/>
</dbReference>
<dbReference type="OrthoDB" id="1493774at2"/>
<dbReference type="EMBL" id="AP018042">
    <property type="protein sequence ID" value="BAX79609.1"/>
    <property type="molecule type" value="Genomic_DNA"/>
</dbReference>
<gene>
    <name evidence="2" type="ORF">ALGA_1223</name>
</gene>
<evidence type="ECO:0000313" key="2">
    <source>
        <dbReference type="EMBL" id="BAX79609.1"/>
    </source>
</evidence>
<keyword evidence="3" id="KW-1185">Reference proteome</keyword>
<dbReference type="RefSeq" id="WP_096428504.1">
    <property type="nucleotide sequence ID" value="NZ_AP018042.1"/>
</dbReference>
<evidence type="ECO:0000313" key="3">
    <source>
        <dbReference type="Proteomes" id="UP000218267"/>
    </source>
</evidence>
<keyword evidence="1" id="KW-0472">Membrane</keyword>
<organism evidence="2 3">
    <name type="scientific">Labilibaculum antarcticum</name>
    <dbReference type="NCBI Taxonomy" id="1717717"/>
    <lineage>
        <taxon>Bacteria</taxon>
        <taxon>Pseudomonadati</taxon>
        <taxon>Bacteroidota</taxon>
        <taxon>Bacteroidia</taxon>
        <taxon>Marinilabiliales</taxon>
        <taxon>Marinifilaceae</taxon>
        <taxon>Labilibaculum</taxon>
    </lineage>
</organism>
<reference evidence="3" key="2">
    <citation type="journal article" date="2020" name="Antonie Van Leeuwenhoek">
        <title>Labilibaculum antarcticum sp. nov., a novel facultative anaerobic, psychrotorelant bacterium isolated from marine sediment of Antarctica.</title>
        <authorList>
            <person name="Watanabe M."/>
            <person name="Kojima H."/>
            <person name="Fukui M."/>
        </authorList>
    </citation>
    <scope>NUCLEOTIDE SEQUENCE [LARGE SCALE GENOMIC DNA]</scope>
    <source>
        <strain evidence="3">SPP2</strain>
    </source>
</reference>
<accession>A0A1Y1CGV5</accession>
<sequence>MKKMSWGTKLGIGASIYVIGILAFVGFSTTQQINLVSKDYYPKEVEYQKQIDKIKNAKQLKEDVQIIQENGKLQIQFPAKMHNQVKGEIIFYRPSNYQSDIKCAIEIDETGFQELNTDQLLKGMYKIKIDWEHDGIGYYKEEAIYLNK</sequence>
<dbReference type="AlphaFoldDB" id="A0A1Y1CGV5"/>
<evidence type="ECO:0000256" key="1">
    <source>
        <dbReference type="SAM" id="Phobius"/>
    </source>
</evidence>
<protein>
    <recommendedName>
        <fullName evidence="4">Nitrogen fixation protein FixH</fullName>
    </recommendedName>
</protein>
<keyword evidence="1" id="KW-0812">Transmembrane</keyword>
<dbReference type="KEGG" id="mbas:ALGA_1223"/>
<dbReference type="Proteomes" id="UP000218267">
    <property type="component" value="Chromosome"/>
</dbReference>
<reference evidence="2 3" key="1">
    <citation type="journal article" date="2018" name="Mar. Genomics">
        <title>Complete genome sequence of Marinifilaceae bacterium strain SPP2, isolated from the Antarctic marine sediment.</title>
        <authorList>
            <person name="Watanabe M."/>
            <person name="Kojima H."/>
            <person name="Fukui M."/>
        </authorList>
    </citation>
    <scope>NUCLEOTIDE SEQUENCE [LARGE SCALE GENOMIC DNA]</scope>
    <source>
        <strain evidence="2 3">SPP2</strain>
    </source>
</reference>
<keyword evidence="1" id="KW-1133">Transmembrane helix</keyword>
<proteinExistence type="predicted"/>